<dbReference type="InParanoid" id="E3NGT5"/>
<feature type="domain" description="SRR1-like" evidence="1">
    <location>
        <begin position="65"/>
        <end position="224"/>
    </location>
</feature>
<sequence>MEDDGFTLVTGRKAGKLADRKFKKTENGTHIRVDGTLEEIDKSMSSATSSIQKSGLSTWLREKIDNLMTEKIQKIYLIGNGHFDGSREPGAHQLALFLEISIIFDAQLIFQDPVCSPAELQWLQTKNVEIRQKIDTEIDLSTGIPTILVMIHGEHELFDGILKFNQKIENLIVIGNNYGGVDWELSKLREEMPRINEFFEKSIITFFPEIYEPHGSAFSSTVIMSPLVE</sequence>
<dbReference type="AlphaFoldDB" id="E3NGT5"/>
<dbReference type="HOGENOM" id="CLU_1200749_0_0_1"/>
<dbReference type="OrthoDB" id="551431at2759"/>
<organism evidence="3">
    <name type="scientific">Caenorhabditis remanei</name>
    <name type="common">Caenorhabditis vulgaris</name>
    <dbReference type="NCBI Taxonomy" id="31234"/>
    <lineage>
        <taxon>Eukaryota</taxon>
        <taxon>Metazoa</taxon>
        <taxon>Ecdysozoa</taxon>
        <taxon>Nematoda</taxon>
        <taxon>Chromadorea</taxon>
        <taxon>Rhabditida</taxon>
        <taxon>Rhabditina</taxon>
        <taxon>Rhabditomorpha</taxon>
        <taxon>Rhabditoidea</taxon>
        <taxon>Rhabditidae</taxon>
        <taxon>Peloderinae</taxon>
        <taxon>Caenorhabditis</taxon>
    </lineage>
</organism>
<name>E3NGT5_CAERE</name>
<dbReference type="KEGG" id="crq:GCK72_015781"/>
<dbReference type="Proteomes" id="UP000008281">
    <property type="component" value="Unassembled WGS sequence"/>
</dbReference>
<proteinExistence type="predicted"/>
<dbReference type="CTD" id="9799690"/>
<dbReference type="eggNOG" id="KOG4548">
    <property type="taxonomic scope" value="Eukaryota"/>
</dbReference>
<dbReference type="RefSeq" id="XP_003092378.2">
    <property type="nucleotide sequence ID" value="XM_003092330.2"/>
</dbReference>
<gene>
    <name evidence="2" type="ORF">CRE_05231</name>
</gene>
<dbReference type="InterPro" id="IPR012942">
    <property type="entry name" value="SRR1-like"/>
</dbReference>
<evidence type="ECO:0000313" key="2">
    <source>
        <dbReference type="EMBL" id="EFO97442.1"/>
    </source>
</evidence>
<accession>E3NGT5</accession>
<reference evidence="2" key="1">
    <citation type="submission" date="2007-07" db="EMBL/GenBank/DDBJ databases">
        <title>PCAP assembly of the Caenorhabditis remanei genome.</title>
        <authorList>
            <consortium name="The Caenorhabditis remanei Sequencing Consortium"/>
            <person name="Wilson R.K."/>
        </authorList>
    </citation>
    <scope>NUCLEOTIDE SEQUENCE [LARGE SCALE GENOMIC DNA]</scope>
    <source>
        <strain evidence="2">PB4641</strain>
    </source>
</reference>
<dbReference type="OMA" id="HGEHEIF"/>
<dbReference type="STRING" id="31234.E3NGT5"/>
<keyword evidence="3" id="KW-1185">Reference proteome</keyword>
<evidence type="ECO:0000259" key="1">
    <source>
        <dbReference type="Pfam" id="PF07985"/>
    </source>
</evidence>
<dbReference type="EMBL" id="DS268659">
    <property type="protein sequence ID" value="EFO97442.1"/>
    <property type="molecule type" value="Genomic_DNA"/>
</dbReference>
<dbReference type="GeneID" id="9799690"/>
<evidence type="ECO:0000313" key="3">
    <source>
        <dbReference type="Proteomes" id="UP000008281"/>
    </source>
</evidence>
<protein>
    <recommendedName>
        <fullName evidence="1">SRR1-like domain-containing protein</fullName>
    </recommendedName>
</protein>
<dbReference type="Pfam" id="PF07985">
    <property type="entry name" value="SRR1"/>
    <property type="match status" value="1"/>
</dbReference>